<name>A0ABV7UQC2_9GAMM</name>
<dbReference type="SMART" id="SM00287">
    <property type="entry name" value="SH3b"/>
    <property type="match status" value="1"/>
</dbReference>
<keyword evidence="4 9" id="KW-0378">Hydrolase</keyword>
<keyword evidence="5" id="KW-0862">Zinc</keyword>
<dbReference type="InterPro" id="IPR003646">
    <property type="entry name" value="SH3-like_bac-type"/>
</dbReference>
<reference evidence="10" key="1">
    <citation type="journal article" date="2019" name="Int. J. Syst. Evol. Microbiol.">
        <title>The Global Catalogue of Microorganisms (GCM) 10K type strain sequencing project: providing services to taxonomists for standard genome sequencing and annotation.</title>
        <authorList>
            <consortium name="The Broad Institute Genomics Platform"/>
            <consortium name="The Broad Institute Genome Sequencing Center for Infectious Disease"/>
            <person name="Wu L."/>
            <person name="Ma J."/>
        </authorList>
    </citation>
    <scope>NUCLEOTIDE SEQUENCE [LARGE SCALE GENOMIC DNA]</scope>
    <source>
        <strain evidence="10">KCTC 42211</strain>
    </source>
</reference>
<proteinExistence type="predicted"/>
<dbReference type="GO" id="GO:0008237">
    <property type="term" value="F:metallopeptidase activity"/>
    <property type="evidence" value="ECO:0007669"/>
    <property type="project" value="UniProtKB-KW"/>
</dbReference>
<accession>A0ABV7UQC2</accession>
<comment type="caution">
    <text evidence="9">The sequence shown here is derived from an EMBL/GenBank/DDBJ whole genome shotgun (WGS) entry which is preliminary data.</text>
</comment>
<sequence>MPSTTVRLAALLLALVVSSLASQSTLAASMAAVVHKASVDVRGAPDLKAPAVATLKRNASVTVAGQQGMWFRVELPAGQPGFVRVNDVRVSHAGGEASGSAVRALFGGQSGKGRTIETAGVRGLDEAALRTAGYDAAQMAKLAAYRATPEDAAALARSRGWSATRVAFASEAGPGERGGRSQAQKRGALASARGLLSQVGGGLFGGRADDAMKVADAAAGKSEEELSEEELALGPEITGRLLGAAPLVDDADAQRRVNLIGRWMASQTTRPELPWSFGVIESGDVNAFAAPGGYVLVTRGLYELLADDTEVAAVLGHEISHVVQRDHYNVIRKQAITEAGQDIVAGEVNVGGDIAASMAKDYVRRHGATVMLTRLDRDAEYRADEASEIYLARSGFNPLGLYAVLQKMTALGAQSPRLAQLYKTHPALGDRLDRIDRRSLAGLQQYTERN</sequence>
<dbReference type="PANTHER" id="PTHR22726:SF1">
    <property type="entry name" value="METALLOENDOPEPTIDASE OMA1, MITOCHONDRIAL"/>
    <property type="match status" value="1"/>
</dbReference>
<feature type="chain" id="PRO_5045612979" evidence="7">
    <location>
        <begin position="28"/>
        <end position="450"/>
    </location>
</feature>
<keyword evidence="7" id="KW-0732">Signal</keyword>
<dbReference type="EMBL" id="JBHRYF010000001">
    <property type="protein sequence ID" value="MFC3659130.1"/>
    <property type="molecule type" value="Genomic_DNA"/>
</dbReference>
<evidence type="ECO:0000256" key="4">
    <source>
        <dbReference type="ARBA" id="ARBA00022801"/>
    </source>
</evidence>
<evidence type="ECO:0000256" key="7">
    <source>
        <dbReference type="SAM" id="SignalP"/>
    </source>
</evidence>
<keyword evidence="6 9" id="KW-0482">Metalloprotease</keyword>
<organism evidence="9 10">
    <name type="scientific">Luteimonas notoginsengisoli</name>
    <dbReference type="NCBI Taxonomy" id="1578200"/>
    <lineage>
        <taxon>Bacteria</taxon>
        <taxon>Pseudomonadati</taxon>
        <taxon>Pseudomonadota</taxon>
        <taxon>Gammaproteobacteria</taxon>
        <taxon>Lysobacterales</taxon>
        <taxon>Lysobacteraceae</taxon>
        <taxon>Luteimonas</taxon>
    </lineage>
</organism>
<feature type="domain" description="SH3b" evidence="8">
    <location>
        <begin position="29"/>
        <end position="91"/>
    </location>
</feature>
<dbReference type="Proteomes" id="UP001595724">
    <property type="component" value="Unassembled WGS sequence"/>
</dbReference>
<evidence type="ECO:0000313" key="10">
    <source>
        <dbReference type="Proteomes" id="UP001595724"/>
    </source>
</evidence>
<gene>
    <name evidence="9" type="ORF">ACFOM9_03425</name>
</gene>
<evidence type="ECO:0000313" key="9">
    <source>
        <dbReference type="EMBL" id="MFC3659130.1"/>
    </source>
</evidence>
<dbReference type="EC" id="3.4.24.-" evidence="9"/>
<keyword evidence="10" id="KW-1185">Reference proteome</keyword>
<dbReference type="InterPro" id="IPR001915">
    <property type="entry name" value="Peptidase_M48"/>
</dbReference>
<feature type="signal peptide" evidence="7">
    <location>
        <begin position="1"/>
        <end position="27"/>
    </location>
</feature>
<dbReference type="RefSeq" id="WP_386706190.1">
    <property type="nucleotide sequence ID" value="NZ_JBHRYF010000001.1"/>
</dbReference>
<dbReference type="InterPro" id="IPR051156">
    <property type="entry name" value="Mito/Outer_Membr_Metalloprot"/>
</dbReference>
<keyword evidence="2" id="KW-0645">Protease</keyword>
<protein>
    <submittedName>
        <fullName evidence="9">M48 family metalloprotease</fullName>
        <ecNumber evidence="9">3.4.24.-</ecNumber>
    </submittedName>
</protein>
<comment type="cofactor">
    <cofactor evidence="1">
        <name>Zn(2+)</name>
        <dbReference type="ChEBI" id="CHEBI:29105"/>
    </cofactor>
</comment>
<dbReference type="PANTHER" id="PTHR22726">
    <property type="entry name" value="METALLOENDOPEPTIDASE OMA1"/>
    <property type="match status" value="1"/>
</dbReference>
<keyword evidence="3" id="KW-0479">Metal-binding</keyword>
<evidence type="ECO:0000256" key="1">
    <source>
        <dbReference type="ARBA" id="ARBA00001947"/>
    </source>
</evidence>
<dbReference type="Gene3D" id="2.30.30.40">
    <property type="entry name" value="SH3 Domains"/>
    <property type="match status" value="1"/>
</dbReference>
<dbReference type="Gene3D" id="3.30.2010.10">
    <property type="entry name" value="Metalloproteases ('zincins'), catalytic domain"/>
    <property type="match status" value="1"/>
</dbReference>
<evidence type="ECO:0000256" key="3">
    <source>
        <dbReference type="ARBA" id="ARBA00022723"/>
    </source>
</evidence>
<evidence type="ECO:0000256" key="2">
    <source>
        <dbReference type="ARBA" id="ARBA00022670"/>
    </source>
</evidence>
<evidence type="ECO:0000259" key="8">
    <source>
        <dbReference type="SMART" id="SM00287"/>
    </source>
</evidence>
<evidence type="ECO:0000256" key="5">
    <source>
        <dbReference type="ARBA" id="ARBA00022833"/>
    </source>
</evidence>
<evidence type="ECO:0000256" key="6">
    <source>
        <dbReference type="ARBA" id="ARBA00023049"/>
    </source>
</evidence>
<dbReference type="Pfam" id="PF01435">
    <property type="entry name" value="Peptidase_M48"/>
    <property type="match status" value="1"/>
</dbReference>